<dbReference type="Pfam" id="PF18040">
    <property type="entry name" value="BPA_C"/>
    <property type="match status" value="1"/>
</dbReference>
<reference evidence="4" key="1">
    <citation type="journal article" date="2001" name="Appl. Environ. Microbiol.">
        <title>Sequence analysis of a 101-kilobase plasmid required for agar degradation by a Microscilla isolate.</title>
        <authorList>
            <person name="Zhong Z."/>
            <person name="Toukdarian A."/>
            <person name="Helinski D."/>
            <person name="Knauf V."/>
            <person name="Sykes S."/>
            <person name="Wilkinson J.E."/>
            <person name="O'Bryne C."/>
            <person name="Shea T."/>
            <person name="DeLoughery C."/>
            <person name="Caspi R."/>
        </authorList>
    </citation>
    <scope>NUCLEOTIDE SEQUENCE</scope>
    <source>
        <strain evidence="4">PRE1</strain>
        <plasmid evidence="4">pSD15</plasmid>
    </source>
</reference>
<dbReference type="RefSeq" id="WP_010925623.1">
    <property type="nucleotide sequence ID" value="NC_002806.1"/>
</dbReference>
<dbReference type="InterPro" id="IPR041224">
    <property type="entry name" value="BPA_C"/>
</dbReference>
<evidence type="ECO:0000259" key="3">
    <source>
        <dbReference type="Pfam" id="PF18962"/>
    </source>
</evidence>
<dbReference type="NCBIfam" id="TIGR04183">
    <property type="entry name" value="Por_Secre_tail"/>
    <property type="match status" value="1"/>
</dbReference>
<dbReference type="InterPro" id="IPR017853">
    <property type="entry name" value="GH"/>
</dbReference>
<evidence type="ECO:0000313" key="4">
    <source>
        <dbReference type="EMBL" id="AAK62831.1"/>
    </source>
</evidence>
<organism evidence="4">
    <name type="scientific">Microscilla sp. PRE1</name>
    <dbReference type="NCBI Taxonomy" id="155537"/>
    <lineage>
        <taxon>Bacteria</taxon>
        <taxon>Pseudomonadati</taxon>
        <taxon>Bacteroidota</taxon>
        <taxon>Cytophagia</taxon>
        <taxon>Cytophagales</taxon>
        <taxon>Microscillaceae</taxon>
        <taxon>Microscilla</taxon>
    </lineage>
</organism>
<dbReference type="InterPro" id="IPR026444">
    <property type="entry name" value="Secre_tail"/>
</dbReference>
<protein>
    <submittedName>
        <fullName evidence="4">MS109, putative beta-agarase</fullName>
    </submittedName>
</protein>
<evidence type="ECO:0000259" key="2">
    <source>
        <dbReference type="Pfam" id="PF18206"/>
    </source>
</evidence>
<keyword evidence="4" id="KW-0614">Plasmid</keyword>
<dbReference type="Pfam" id="PF18206">
    <property type="entry name" value="Porphyrn_cat_1"/>
    <property type="match status" value="1"/>
</dbReference>
<feature type="domain" description="Secretion system C-terminal sorting" evidence="3">
    <location>
        <begin position="665"/>
        <end position="735"/>
    </location>
</feature>
<dbReference type="Pfam" id="PF18962">
    <property type="entry name" value="Por_Secre_tail"/>
    <property type="match status" value="1"/>
</dbReference>
<dbReference type="InterPro" id="IPR040527">
    <property type="entry name" value="Beta-sand_Porphyrn"/>
</dbReference>
<evidence type="ECO:0000259" key="1">
    <source>
        <dbReference type="Pfam" id="PF18040"/>
    </source>
</evidence>
<geneLocation type="plasmid" evidence="4">
    <name>pSD15</name>
</geneLocation>
<dbReference type="Gene3D" id="3.20.20.80">
    <property type="entry name" value="Glycosidases"/>
    <property type="match status" value="1"/>
</dbReference>
<dbReference type="EMBL" id="AF339846">
    <property type="protein sequence ID" value="AAK62831.1"/>
    <property type="molecule type" value="Genomic_DNA"/>
</dbReference>
<name>Q93PC0_9BACT</name>
<accession>Q93PC0</accession>
<dbReference type="AlphaFoldDB" id="Q93PC0"/>
<dbReference type="CAZy" id="GH86">
    <property type="family name" value="Glycoside Hydrolase Family 86"/>
</dbReference>
<dbReference type="SUPFAM" id="SSF51445">
    <property type="entry name" value="(Trans)glycosidases"/>
    <property type="match status" value="1"/>
</dbReference>
<dbReference type="Gene3D" id="2.60.120.1200">
    <property type="match status" value="1"/>
</dbReference>
<feature type="domain" description="Beta-porphyranase A C-terminal" evidence="1">
    <location>
        <begin position="545"/>
        <end position="639"/>
    </location>
</feature>
<dbReference type="CDD" id="cd21510">
    <property type="entry name" value="agarase_cat"/>
    <property type="match status" value="1"/>
</dbReference>
<sequence length="736" mass="84258">MRIKIWISYGLCFILMIFLGSDILAQKVEVDVQFNVKHVVGNVSMFDRNKFVTIHADVPEREWEGDNFTTDLRKDFLDRYDVYLGRNTGGITWYLNNQVTEDPERPGYANPADVEAIGRNLKNQYAVNSVWQAYEHRNDQIIAAQLHPFWPDGQLTNQGWAFSQTDTEVEPFGTATGEYMGRFIRDAFGEGGTAGQPRPDYVEIINEPVWHLVDYGDESAEKVFRFHNGVAKAIRQTVPDIQIGGYCTAFPNHETNGFQEWNNRWKLFMDISGEYMDYWSIHLYDFPSINNGKQLYRKGSNMEATFDMMEQYSFLKFGEVKPFMISEYGAQMHDYFGAWSPYRDWLHLKSVNSMMLQFMERPHIINKTINFLPVKAEWGTKGVNDTYNHRLMRRENEPESYTGQWVYSELVKTYQLWSEVNGTRIDTYSPNADILVDGYVEGKNAYLILNNLNFEPAEIDLKSHGLSDNNIVSIEIKHLYLDGDAPVLSTSVESSVPESLLLAAEGTMILELTMEEPIEPVQSSIEKKYYADTYLQEIVSETPITFNIDNVEVGEYGEAVLRVGIGRQHGKSLAPSVLFNGQNIHVPKNFRGDDQEDRATFFGVLEIPVSYDLIKQKNEVQITFSDDGGHVSSVAMQVFNFSVPIERSVGNVLDVPVYDQDNIRISPNPNNGWFALEFKEDLSFAVTITDLSGREVFRQSEIKVKEKIDVNYLAPGVYVVAVLNNHTIKSERIIIR</sequence>
<feature type="domain" description="Porphyranase beta-sandwich" evidence="2">
    <location>
        <begin position="433"/>
        <end position="536"/>
    </location>
</feature>
<proteinExistence type="predicted"/>